<keyword evidence="2" id="KW-0812">Transmembrane</keyword>
<evidence type="ECO:0000259" key="3">
    <source>
        <dbReference type="Pfam" id="PF14341"/>
    </source>
</evidence>
<feature type="region of interest" description="Disordered" evidence="1">
    <location>
        <begin position="519"/>
        <end position="547"/>
    </location>
</feature>
<dbReference type="InterPro" id="IPR055729">
    <property type="entry name" value="DUF7305"/>
</dbReference>
<keyword evidence="6" id="KW-1185">Reference proteome</keyword>
<protein>
    <submittedName>
        <fullName evidence="5">PilX N-terminal</fullName>
    </submittedName>
</protein>
<dbReference type="Pfam" id="PF23981">
    <property type="entry name" value="DUF7305"/>
    <property type="match status" value="1"/>
</dbReference>
<sequence length="547" mass="59099">MKSKNVKMPRLLDASGFTLLSVLILVVIITVLGVSILTVTSNSLRLSANERTDQSTFYIAESGIVVTRKDMEDKLQSAYGLAYSKTKEDYKKAEEAYYRRPLKEQTGFVFDFAGILENYYLNKVKTDLPKEWKVQSDSPSFKEKFNFESNYSEDNIKTTPIATVTVTRVMESGEGFEYKIESVGKIGNKERTVSQKLIVKLDVGNLGDPGTPEIPGTPETPGNGGGPVEGLPQDVAIFVMEKIKILSPQVTGNIATLDRKAGSIEIGWNNTDNISFFVPNGSESIALKKPEHLGSIPPITGVKIGDIPKLPDFPIPPSYKIIDSISEKGDGSAPPFILKENSYIKKLDISGSRTLTIDVGETDKELVLDEFNISGDAKVIIKGTGKLTLHVKKTFNVTTSHFGSPSNNIEVFYSGSGVLGEGNIGGHTKIYASIYAETADVKIAGSTEIHGNILSGGKSFKVTGHGDVLPSLYFAPNAHFEVSGSGKVLGTIIGKSISVTGMGEVHYGEPQFNKWFPGIPSKPSTPGTPPTEAVNPNLTKRGPLIEN</sequence>
<keyword evidence="2" id="KW-1133">Transmembrane helix</keyword>
<dbReference type="STRING" id="126156.SAMN05421670_2266"/>
<feature type="domain" description="DUF7305" evidence="4">
    <location>
        <begin position="345"/>
        <end position="456"/>
    </location>
</feature>
<dbReference type="EMBL" id="FOXU01000003">
    <property type="protein sequence ID" value="SFQ47953.1"/>
    <property type="molecule type" value="Genomic_DNA"/>
</dbReference>
<organism evidence="5 6">
    <name type="scientific">Psychrobacillus psychrotolerans</name>
    <dbReference type="NCBI Taxonomy" id="126156"/>
    <lineage>
        <taxon>Bacteria</taxon>
        <taxon>Bacillati</taxon>
        <taxon>Bacillota</taxon>
        <taxon>Bacilli</taxon>
        <taxon>Bacillales</taxon>
        <taxon>Bacillaceae</taxon>
        <taxon>Psychrobacillus</taxon>
    </lineage>
</organism>
<dbReference type="InterPro" id="IPR025746">
    <property type="entry name" value="PilX_N_dom"/>
</dbReference>
<reference evidence="6" key="1">
    <citation type="submission" date="2016-10" db="EMBL/GenBank/DDBJ databases">
        <authorList>
            <person name="Varghese N."/>
            <person name="Submissions S."/>
        </authorList>
    </citation>
    <scope>NUCLEOTIDE SEQUENCE [LARGE SCALE GENOMIC DNA]</scope>
    <source>
        <strain evidence="6">DSM 11706</strain>
    </source>
</reference>
<accession>A0A1I5YUK9</accession>
<dbReference type="AlphaFoldDB" id="A0A1I5YUK9"/>
<evidence type="ECO:0000256" key="2">
    <source>
        <dbReference type="SAM" id="Phobius"/>
    </source>
</evidence>
<dbReference type="RefSeq" id="WP_093536996.1">
    <property type="nucleotide sequence ID" value="NZ_FOXU01000003.1"/>
</dbReference>
<feature type="domain" description="Type 4 fimbrial biogenesis protein PilX N-terminal" evidence="3">
    <location>
        <begin position="15"/>
        <end position="64"/>
    </location>
</feature>
<feature type="region of interest" description="Disordered" evidence="1">
    <location>
        <begin position="207"/>
        <end position="228"/>
    </location>
</feature>
<evidence type="ECO:0000313" key="6">
    <source>
        <dbReference type="Proteomes" id="UP000198734"/>
    </source>
</evidence>
<dbReference type="OrthoDB" id="2163447at2"/>
<feature type="compositionally biased region" description="Low complexity" evidence="1">
    <location>
        <begin position="208"/>
        <end position="221"/>
    </location>
</feature>
<evidence type="ECO:0000259" key="4">
    <source>
        <dbReference type="Pfam" id="PF23981"/>
    </source>
</evidence>
<name>A0A1I5YUK9_9BACI</name>
<gene>
    <name evidence="5" type="ORF">SAMN05421670_2266</name>
</gene>
<dbReference type="Pfam" id="PF14341">
    <property type="entry name" value="PilX_N"/>
    <property type="match status" value="1"/>
</dbReference>
<keyword evidence="2" id="KW-0472">Membrane</keyword>
<evidence type="ECO:0000256" key="1">
    <source>
        <dbReference type="SAM" id="MobiDB-lite"/>
    </source>
</evidence>
<evidence type="ECO:0000313" key="5">
    <source>
        <dbReference type="EMBL" id="SFQ47953.1"/>
    </source>
</evidence>
<proteinExistence type="predicted"/>
<feature type="transmembrane region" description="Helical" evidence="2">
    <location>
        <begin position="12"/>
        <end position="37"/>
    </location>
</feature>
<dbReference type="Proteomes" id="UP000198734">
    <property type="component" value="Unassembled WGS sequence"/>
</dbReference>